<sequence>MQVWAVTYDQSEIPEQLFQSSLLLVDPSAQARIKRYYHREDACRTLIGRLMPRILLKERGVERDAMAFGATDAGKPYITTKGLDPPLAYNVTHDQGVVAMAFGNGHLGPPAYTIGVDVMKVHIPPRTTFLSFVDSVGSQLTAREHDTLLVDVAEDEALRRFFWIWTMKEAYTKALGLGLGFDFCRIEYDAVSDTLTIDGQIPKGWQFVKFQLTHDGALYQGVAARLVGGHGTEISNISQQRLSHYSAACFVKRAIKELK</sequence>
<evidence type="ECO:0000259" key="3">
    <source>
        <dbReference type="Pfam" id="PF01648"/>
    </source>
</evidence>
<proteinExistence type="predicted"/>
<gene>
    <name evidence="5" type="ORF">SERLADRAFT_460658</name>
</gene>
<dbReference type="InterPro" id="IPR050559">
    <property type="entry name" value="P-Pant_transferase_sf"/>
</dbReference>
<dbReference type="GO" id="GO:0008897">
    <property type="term" value="F:holo-[acyl-carrier-protein] synthase activity"/>
    <property type="evidence" value="ECO:0007669"/>
    <property type="project" value="UniProtKB-EC"/>
</dbReference>
<dbReference type="GO" id="GO:0000287">
    <property type="term" value="F:magnesium ion binding"/>
    <property type="evidence" value="ECO:0007669"/>
    <property type="project" value="InterPro"/>
</dbReference>
<accession>F8NMH6</accession>
<dbReference type="KEGG" id="sla:SERLADRAFT_460658"/>
<dbReference type="GO" id="GO:0019878">
    <property type="term" value="P:lysine biosynthetic process via aminoadipic acid"/>
    <property type="evidence" value="ECO:0007669"/>
    <property type="project" value="TreeGrafter"/>
</dbReference>
<dbReference type="PANTHER" id="PTHR12215">
    <property type="entry name" value="PHOSPHOPANTETHEINE TRANSFERASE"/>
    <property type="match status" value="1"/>
</dbReference>
<dbReference type="InterPro" id="IPR008278">
    <property type="entry name" value="4-PPantetheinyl_Trfase_dom"/>
</dbReference>
<dbReference type="Proteomes" id="UP000008064">
    <property type="component" value="Unassembled WGS sequence"/>
</dbReference>
<dbReference type="EMBL" id="GL945431">
    <property type="protein sequence ID" value="EGO27373.1"/>
    <property type="molecule type" value="Genomic_DNA"/>
</dbReference>
<organism>
    <name type="scientific">Serpula lacrymans var. lacrymans (strain S7.9)</name>
    <name type="common">Dry rot fungus</name>
    <dbReference type="NCBI Taxonomy" id="578457"/>
    <lineage>
        <taxon>Eukaryota</taxon>
        <taxon>Fungi</taxon>
        <taxon>Dikarya</taxon>
        <taxon>Basidiomycota</taxon>
        <taxon>Agaricomycotina</taxon>
        <taxon>Agaricomycetes</taxon>
        <taxon>Agaricomycetidae</taxon>
        <taxon>Boletales</taxon>
        <taxon>Coniophorineae</taxon>
        <taxon>Serpulaceae</taxon>
        <taxon>Serpula</taxon>
    </lineage>
</organism>
<protein>
    <recommendedName>
        <fullName evidence="1">holo-[acyl-carrier-protein] synthase</fullName>
        <ecNumber evidence="1">2.7.8.7</ecNumber>
    </recommendedName>
</protein>
<reference evidence="5" key="1">
    <citation type="submission" date="2011-04" db="EMBL/GenBank/DDBJ databases">
        <title>Evolution of plant cell wall degrading machinery underlies the functional diversity of forest fungi.</title>
        <authorList>
            <consortium name="US DOE Joint Genome Institute (JGI-PGF)"/>
            <person name="Eastwood D.C."/>
            <person name="Floudas D."/>
            <person name="Binder M."/>
            <person name="Majcherczyk A."/>
            <person name="Schneider P."/>
            <person name="Aerts A."/>
            <person name="Asiegbu F.O."/>
            <person name="Baker S.E."/>
            <person name="Barry K."/>
            <person name="Bendiksby M."/>
            <person name="Blumentritt M."/>
            <person name="Coutinho P.M."/>
            <person name="Cullen D."/>
            <person name="Cullen D."/>
            <person name="Gathman A."/>
            <person name="Goodell B."/>
            <person name="Henrissat B."/>
            <person name="Ihrmark K."/>
            <person name="Kauserud H."/>
            <person name="Kohler A."/>
            <person name="LaButti K."/>
            <person name="Lapidus A."/>
            <person name="Lavin J.L."/>
            <person name="Lee Y.-H."/>
            <person name="Lindquist E."/>
            <person name="Lilly W."/>
            <person name="Lucas S."/>
            <person name="Morin E."/>
            <person name="Murat C."/>
            <person name="Oguiza J.A."/>
            <person name="Park J."/>
            <person name="Pisabarro A.G."/>
            <person name="Riley R."/>
            <person name="Rosling A."/>
            <person name="Salamov A."/>
            <person name="Schmidt O."/>
            <person name="Schmutz J."/>
            <person name="Skrede I."/>
            <person name="Stenlid J."/>
            <person name="Wiebenga A."/>
            <person name="Xie X."/>
            <person name="Kues U."/>
            <person name="Hibbett D.S."/>
            <person name="Hoffmeister D."/>
            <person name="Hogberg N."/>
            <person name="Martin F."/>
            <person name="Grigoriev I.V."/>
            <person name="Watkinson S.C."/>
        </authorList>
    </citation>
    <scope>NUCLEOTIDE SEQUENCE</scope>
    <source>
        <strain evidence="5">S7.9</strain>
    </source>
</reference>
<evidence type="ECO:0000259" key="4">
    <source>
        <dbReference type="Pfam" id="PF22624"/>
    </source>
</evidence>
<dbReference type="AlphaFoldDB" id="F8NMH6"/>
<dbReference type="RefSeq" id="XP_007315464.1">
    <property type="nucleotide sequence ID" value="XM_007315402.1"/>
</dbReference>
<dbReference type="GO" id="GO:0005829">
    <property type="term" value="C:cytosol"/>
    <property type="evidence" value="ECO:0007669"/>
    <property type="project" value="TreeGrafter"/>
</dbReference>
<evidence type="ECO:0000256" key="2">
    <source>
        <dbReference type="ARBA" id="ARBA00022679"/>
    </source>
</evidence>
<dbReference type="Gene3D" id="3.90.470.20">
    <property type="entry name" value="4'-phosphopantetheinyl transferase domain"/>
    <property type="match status" value="2"/>
</dbReference>
<dbReference type="HOGENOM" id="CLU_057011_3_1_1"/>
<evidence type="ECO:0000313" key="5">
    <source>
        <dbReference type="EMBL" id="EGO27373.1"/>
    </source>
</evidence>
<dbReference type="OrthoDB" id="26719at2759"/>
<dbReference type="PANTHER" id="PTHR12215:SF10">
    <property type="entry name" value="L-AMINOADIPATE-SEMIALDEHYDE DEHYDROGENASE-PHOSPHOPANTETHEINYL TRANSFERASE"/>
    <property type="match status" value="1"/>
</dbReference>
<dbReference type="EC" id="2.7.8.7" evidence="1"/>
<keyword evidence="2" id="KW-0808">Transferase</keyword>
<dbReference type="SUPFAM" id="SSF56214">
    <property type="entry name" value="4'-phosphopantetheinyl transferase"/>
    <property type="match status" value="2"/>
</dbReference>
<feature type="domain" description="4'-phosphopantetheinyl transferase" evidence="3">
    <location>
        <begin position="114"/>
        <end position="190"/>
    </location>
</feature>
<dbReference type="InterPro" id="IPR037143">
    <property type="entry name" value="4-PPantetheinyl_Trfase_dom_sf"/>
</dbReference>
<dbReference type="InterPro" id="IPR055066">
    <property type="entry name" value="AASDHPPT_N"/>
</dbReference>
<evidence type="ECO:0000256" key="1">
    <source>
        <dbReference type="ARBA" id="ARBA00013172"/>
    </source>
</evidence>
<feature type="domain" description="4'-phosphopantetheinyl transferase N-terminal" evidence="4">
    <location>
        <begin position="18"/>
        <end position="101"/>
    </location>
</feature>
<dbReference type="Pfam" id="PF22624">
    <property type="entry name" value="AASDHPPT_N"/>
    <property type="match status" value="1"/>
</dbReference>
<name>F8NMH6_SERL9</name>
<dbReference type="GeneID" id="18818106"/>
<dbReference type="Pfam" id="PF01648">
    <property type="entry name" value="ACPS"/>
    <property type="match status" value="1"/>
</dbReference>